<dbReference type="EMBL" id="AP011846">
    <property type="protein sequence ID" value="BAJ47778.1"/>
    <property type="molecule type" value="Genomic_DNA"/>
</dbReference>
<dbReference type="InterPro" id="IPR041657">
    <property type="entry name" value="HTH_17"/>
</dbReference>
<feature type="domain" description="Helix-turn-helix" evidence="1">
    <location>
        <begin position="10"/>
        <end position="56"/>
    </location>
</feature>
<dbReference type="CDD" id="cd04762">
    <property type="entry name" value="HTH_MerR-trunc"/>
    <property type="match status" value="1"/>
</dbReference>
<accession>E6N659</accession>
<evidence type="ECO:0000313" key="2">
    <source>
        <dbReference type="EMBL" id="BAJ47778.1"/>
    </source>
</evidence>
<reference evidence="2 4" key="2">
    <citation type="journal article" date="2011" name="Nucleic Acids Res.">
        <title>Insights into the evolution of Archaea and eukaryotic protein modifier systems revealed by the genome of a novel archaeal group.</title>
        <authorList>
            <person name="Nunoura T."/>
            <person name="Takaki Y."/>
            <person name="Kakuta J."/>
            <person name="Nishi S."/>
            <person name="Sugahara J."/>
            <person name="Kazama H."/>
            <person name="Chee G."/>
            <person name="Hattori M."/>
            <person name="Kanai A."/>
            <person name="Atomi H."/>
            <person name="Takai K."/>
            <person name="Takami H."/>
        </authorList>
    </citation>
    <scope>NUCLEOTIDE SEQUENCE [LARGE SCALE GENOMIC DNA]</scope>
</reference>
<dbReference type="Pfam" id="PF12728">
    <property type="entry name" value="HTH_17"/>
    <property type="match status" value="1"/>
</dbReference>
<dbReference type="STRING" id="311458.CSUB_C0789"/>
<proteinExistence type="predicted"/>
<evidence type="ECO:0000313" key="3">
    <source>
        <dbReference type="EMBL" id="BAJ50647.1"/>
    </source>
</evidence>
<dbReference type="SUPFAM" id="SSF46955">
    <property type="entry name" value="Putative DNA-binding domain"/>
    <property type="match status" value="1"/>
</dbReference>
<dbReference type="NCBIfam" id="TIGR01764">
    <property type="entry name" value="excise"/>
    <property type="match status" value="1"/>
</dbReference>
<gene>
    <name evidence="3" type="ORF">CSUB_C0789</name>
    <name evidence="2" type="ORF">HGMM_F39F10C28</name>
</gene>
<reference evidence="2 4" key="1">
    <citation type="journal article" date="2005" name="Environ. Microbiol.">
        <title>Genetic and functional properties of uncultivated thermophilic crenarchaeotes from a subsurface gold mine as revealed by analysis of genome fragments.</title>
        <authorList>
            <person name="Nunoura T."/>
            <person name="Hirayama H."/>
            <person name="Takami H."/>
            <person name="Oida H."/>
            <person name="Nishi S."/>
            <person name="Shimamura S."/>
            <person name="Suzuki Y."/>
            <person name="Inagaki F."/>
            <person name="Takai K."/>
            <person name="Nealson K.H."/>
            <person name="Horikoshi K."/>
        </authorList>
    </citation>
    <scope>NUCLEOTIDE SEQUENCE [LARGE SCALE GENOMIC DNA]</scope>
</reference>
<evidence type="ECO:0000259" key="1">
    <source>
        <dbReference type="Pfam" id="PF12728"/>
    </source>
</evidence>
<dbReference type="EMBL" id="BA000048">
    <property type="protein sequence ID" value="BAJ50647.1"/>
    <property type="molecule type" value="Genomic_DNA"/>
</dbReference>
<dbReference type="InterPro" id="IPR010093">
    <property type="entry name" value="SinI_DNA-bd"/>
</dbReference>
<name>E6N659_CALS0</name>
<dbReference type="KEGG" id="csu:CSUB_C0789"/>
<dbReference type="BioCyc" id="CCAL311458:G131R-802-MONOMER"/>
<dbReference type="Proteomes" id="UP000008120">
    <property type="component" value="Chromosome"/>
</dbReference>
<organism evidence="2 4">
    <name type="scientific">Caldiarchaeum subterraneum</name>
    <dbReference type="NCBI Taxonomy" id="311458"/>
    <lineage>
        <taxon>Archaea</taxon>
        <taxon>Nitrososphaerota</taxon>
        <taxon>Candidatus Caldarchaeales</taxon>
        <taxon>Candidatus Caldarchaeaceae</taxon>
        <taxon>Candidatus Caldarchaeum</taxon>
    </lineage>
</organism>
<dbReference type="InterPro" id="IPR009061">
    <property type="entry name" value="DNA-bd_dom_put_sf"/>
</dbReference>
<protein>
    <submittedName>
        <fullName evidence="2">Resolvase related protein</fullName>
    </submittedName>
</protein>
<evidence type="ECO:0000313" key="4">
    <source>
        <dbReference type="Proteomes" id="UP000008120"/>
    </source>
</evidence>
<dbReference type="Gene3D" id="1.10.1660.10">
    <property type="match status" value="1"/>
</dbReference>
<dbReference type="GO" id="GO:0003677">
    <property type="term" value="F:DNA binding"/>
    <property type="evidence" value="ECO:0007669"/>
    <property type="project" value="InterPro"/>
</dbReference>
<sequence>MGESERYREWYTTGEVAKILGVSFRTVKRWIYSGKIEATKTAGGHYRISREVLERLRSEVGERSAEDIIKFIDEREIVYLREVQLNFEDKYPHYETSNKLNLLITQKRVNAIFEYGRRWFFPLNSNWDSLKDRAKAKLDLVKVYETYEREFEKDGVKYQDYSEYIVEQAMIRAGYTVVAKDSYYFNGKACVLQSSRGRPPDLDFIAELPDGGYAGVQVKNRVEYPKPDVVEIFIRLCQGLQLRPLLVVRQAHPMTFDVVRKQNGRVVVFKQIFLKPGFPRETLDALRQMGIPVAVYRWPPDYLVRALKDAAVAVSKL</sequence>
<dbReference type="AlphaFoldDB" id="E6N659"/>